<dbReference type="AlphaFoldDB" id="A0A059AW35"/>
<dbReference type="InterPro" id="IPR003347">
    <property type="entry name" value="JmjC_dom"/>
</dbReference>
<feature type="compositionally biased region" description="Acidic residues" evidence="5">
    <location>
        <begin position="724"/>
        <end position="734"/>
    </location>
</feature>
<dbReference type="FunFam" id="2.60.120.650:FF:000033">
    <property type="entry name" value="Transcription factor jumonji (JmjC) domain-containing protein"/>
    <property type="match status" value="1"/>
</dbReference>
<keyword evidence="4" id="KW-0539">Nucleus</keyword>
<proteinExistence type="inferred from homology"/>
<name>A0A059AW35_EUCGR</name>
<dbReference type="Gramene" id="KCW57655">
    <property type="protein sequence ID" value="KCW57655"/>
    <property type="gene ID" value="EUGRSUZ_H00420"/>
</dbReference>
<comment type="subcellular location">
    <subcellularLocation>
        <location evidence="1">Nucleus</location>
    </subcellularLocation>
</comment>
<feature type="region of interest" description="Disordered" evidence="5">
    <location>
        <begin position="602"/>
        <end position="621"/>
    </location>
</feature>
<dbReference type="SUPFAM" id="SSF51197">
    <property type="entry name" value="Clavaminate synthase-like"/>
    <property type="match status" value="1"/>
</dbReference>
<dbReference type="GO" id="GO:0000118">
    <property type="term" value="C:histone deacetylase complex"/>
    <property type="evidence" value="ECO:0000318"/>
    <property type="project" value="GO_Central"/>
</dbReference>
<feature type="region of interest" description="Disordered" evidence="5">
    <location>
        <begin position="658"/>
        <end position="743"/>
    </location>
</feature>
<evidence type="ECO:0000256" key="3">
    <source>
        <dbReference type="ARBA" id="ARBA00022723"/>
    </source>
</evidence>
<evidence type="ECO:0000256" key="5">
    <source>
        <dbReference type="SAM" id="MobiDB-lite"/>
    </source>
</evidence>
<dbReference type="InterPro" id="IPR045109">
    <property type="entry name" value="LSDs-like"/>
</dbReference>
<evidence type="ECO:0000256" key="4">
    <source>
        <dbReference type="ARBA" id="ARBA00023242"/>
    </source>
</evidence>
<dbReference type="PANTHER" id="PTHR12549">
    <property type="entry name" value="JMJC DOMAIN-CONTAINING HISTONE DEMETHYLATION PROTEIN"/>
    <property type="match status" value="1"/>
</dbReference>
<dbReference type="GO" id="GO:0003712">
    <property type="term" value="F:transcription coregulator activity"/>
    <property type="evidence" value="ECO:0000318"/>
    <property type="project" value="GO_Central"/>
</dbReference>
<feature type="compositionally biased region" description="Low complexity" evidence="5">
    <location>
        <begin position="25"/>
        <end position="35"/>
    </location>
</feature>
<feature type="region of interest" description="Disordered" evidence="5">
    <location>
        <begin position="1"/>
        <end position="50"/>
    </location>
</feature>
<dbReference type="PANTHER" id="PTHR12549:SF11">
    <property type="entry name" value="LYSINE-SPECIFIC DEMETHYLASE JMJ25"/>
    <property type="match status" value="1"/>
</dbReference>
<dbReference type="eggNOG" id="KOG1356">
    <property type="taxonomic scope" value="Eukaryota"/>
</dbReference>
<dbReference type="GO" id="GO:0031490">
    <property type="term" value="F:chromatin DNA binding"/>
    <property type="evidence" value="ECO:0000318"/>
    <property type="project" value="GO_Central"/>
</dbReference>
<feature type="compositionally biased region" description="Basic and acidic residues" evidence="5">
    <location>
        <begin position="658"/>
        <end position="682"/>
    </location>
</feature>
<evidence type="ECO:0000256" key="2">
    <source>
        <dbReference type="ARBA" id="ARBA00006801"/>
    </source>
</evidence>
<dbReference type="KEGG" id="egr:104456270"/>
<dbReference type="SMART" id="SM00558">
    <property type="entry name" value="JmjC"/>
    <property type="match status" value="1"/>
</dbReference>
<dbReference type="Pfam" id="PF02373">
    <property type="entry name" value="JmjC"/>
    <property type="match status" value="1"/>
</dbReference>
<dbReference type="OMA" id="DWCEADI"/>
<reference evidence="7" key="1">
    <citation type="submission" date="2013-07" db="EMBL/GenBank/DDBJ databases">
        <title>The genome of Eucalyptus grandis.</title>
        <authorList>
            <person name="Schmutz J."/>
            <person name="Hayes R."/>
            <person name="Myburg A."/>
            <person name="Tuskan G."/>
            <person name="Grattapaglia D."/>
            <person name="Rokhsar D.S."/>
        </authorList>
    </citation>
    <scope>NUCLEOTIDE SEQUENCE</scope>
    <source>
        <tissue evidence="7">Leaf extractions</tissue>
    </source>
</reference>
<sequence>MGKKLRRAKQQNGIASEVGEDRGVSSRTRSGGRRSVATEARVKSPADGQGAELRFPKQCRARHRDENGNAVESTMCHQCQRNDKGRVARCMKCRTKRYCIPCVKTWYPQLTEENIAEGCPFCCGNCNCKACLRLDGSLKKMLDAELTYGDDEKLRHNAYILRLLLPVLQHENQEQTLEKKLEAKLQGLSLSELKVQKADVDEDERVYCNNCRTSIFDFHRSCPNCSYDLCLICCREIREGHLQGGEKEVVTEYINYGFGYLHGGKPRCQSLEEKVEVNVDVATSDDNAKSASEWKAKDDGSIPCPPEIMCGCGNGLLELRCIFLENPLSDLVEKAEKLVQGYDYLEIQEDPGHRCACFTSDGIIDLASDKLRKAASREDSHDNYLFCPTAKDIQSEDLKHFQSHWTKGEPIIVGNVLETASGLSWEPMVMWRAFRQINNARHGQHLDVTAIDCLDWSLVDINIHQFFKGYSEGRFDIKSWPQILKLKDWPPKNAFEDRLPRHGAEFMTALPFKEYTHPRHGILNVAVKLPSNILKPDLGPKTYIAYGVHPELGRGDSVTKLHCDMSDAVNILTHTAEVVLTPDQLRRVNKLKQKHLAQDKRELYSDSNVGKQGEERKLSSTCETEEVDVMLKNGCVCTLPGDSDQLVCDVNGLKSDSNDNKMDLSVDLEGKSESTSTLEEKSVCNPTEAGETNGTTKRGNPGRKRKRRKHSGGVKSRKLKVEMDDQEDLTDEESLGSADNMSESNEINLDSALEGIKQTEGGALWDIFRRQDVPKLQEYLMKHFKEFRHIHCNPLSQVIHPIHDQTMYLTSQHKRKLKEEYGIEPWTFIQKLGDAVFIPAGCPHQVRNLKSCIKVALDFVSPENVKECLRLTEEFRVLPANHRAKEDKLEVKKMAVYGLQRVVKDLEALSRKVEVEEGRENGNGS</sequence>
<dbReference type="OrthoDB" id="1667110at2759"/>
<dbReference type="FunCoup" id="A0A059AW35">
    <property type="interactions" value="364"/>
</dbReference>
<comment type="similarity">
    <text evidence="2">Belongs to the JARID1 histone demethylase family.</text>
</comment>
<protein>
    <recommendedName>
        <fullName evidence="6">JmjC domain-containing protein</fullName>
    </recommendedName>
</protein>
<dbReference type="GO" id="GO:0046872">
    <property type="term" value="F:metal ion binding"/>
    <property type="evidence" value="ECO:0007669"/>
    <property type="project" value="UniProtKB-KW"/>
</dbReference>
<dbReference type="PROSITE" id="PS51184">
    <property type="entry name" value="JMJC"/>
    <property type="match status" value="1"/>
</dbReference>
<evidence type="ECO:0000256" key="1">
    <source>
        <dbReference type="ARBA" id="ARBA00004123"/>
    </source>
</evidence>
<dbReference type="EMBL" id="KK198760">
    <property type="protein sequence ID" value="KCW57655.1"/>
    <property type="molecule type" value="Genomic_DNA"/>
</dbReference>
<dbReference type="GO" id="GO:0006357">
    <property type="term" value="P:regulation of transcription by RNA polymerase II"/>
    <property type="evidence" value="ECO:0000318"/>
    <property type="project" value="GO_Central"/>
</dbReference>
<dbReference type="GO" id="GO:0000785">
    <property type="term" value="C:chromatin"/>
    <property type="evidence" value="ECO:0000318"/>
    <property type="project" value="GO_Central"/>
</dbReference>
<feature type="compositionally biased region" description="Basic residues" evidence="5">
    <location>
        <begin position="700"/>
        <end position="718"/>
    </location>
</feature>
<dbReference type="Gene3D" id="2.60.120.650">
    <property type="entry name" value="Cupin"/>
    <property type="match status" value="2"/>
</dbReference>
<keyword evidence="3" id="KW-0479">Metal-binding</keyword>
<gene>
    <name evidence="7" type="ORF">EUGRSUZ_H00420</name>
</gene>
<evidence type="ECO:0000259" key="6">
    <source>
        <dbReference type="PROSITE" id="PS51184"/>
    </source>
</evidence>
<accession>A0A059AW35</accession>
<dbReference type="InParanoid" id="A0A059AW35"/>
<organism evidence="7">
    <name type="scientific">Eucalyptus grandis</name>
    <name type="common">Flooded gum</name>
    <dbReference type="NCBI Taxonomy" id="71139"/>
    <lineage>
        <taxon>Eukaryota</taxon>
        <taxon>Viridiplantae</taxon>
        <taxon>Streptophyta</taxon>
        <taxon>Embryophyta</taxon>
        <taxon>Tracheophyta</taxon>
        <taxon>Spermatophyta</taxon>
        <taxon>Magnoliopsida</taxon>
        <taxon>eudicotyledons</taxon>
        <taxon>Gunneridae</taxon>
        <taxon>Pentapetalae</taxon>
        <taxon>rosids</taxon>
        <taxon>malvids</taxon>
        <taxon>Myrtales</taxon>
        <taxon>Myrtaceae</taxon>
        <taxon>Myrtoideae</taxon>
        <taxon>Eucalypteae</taxon>
        <taxon>Eucalyptus</taxon>
    </lineage>
</organism>
<feature type="domain" description="JmjC" evidence="6">
    <location>
        <begin position="518"/>
        <end position="876"/>
    </location>
</feature>
<dbReference type="GO" id="GO:0032454">
    <property type="term" value="F:histone H3K9 demethylase activity"/>
    <property type="evidence" value="ECO:0000318"/>
    <property type="project" value="GO_Central"/>
</dbReference>
<evidence type="ECO:0000313" key="7">
    <source>
        <dbReference type="EMBL" id="KCW57655.1"/>
    </source>
</evidence>